<name>A0A4V4ITH0_AURPU</name>
<evidence type="ECO:0000313" key="3">
    <source>
        <dbReference type="Proteomes" id="UP000304928"/>
    </source>
</evidence>
<evidence type="ECO:0000313" key="2">
    <source>
        <dbReference type="EMBL" id="THW81617.1"/>
    </source>
</evidence>
<dbReference type="EMBL" id="QZAR01000466">
    <property type="protein sequence ID" value="THW81617.1"/>
    <property type="molecule type" value="Genomic_DNA"/>
</dbReference>
<feature type="compositionally biased region" description="Low complexity" evidence="1">
    <location>
        <begin position="132"/>
        <end position="144"/>
    </location>
</feature>
<organism evidence="2 3">
    <name type="scientific">Aureobasidium pullulans</name>
    <name type="common">Black yeast</name>
    <name type="synonym">Pullularia pullulans</name>
    <dbReference type="NCBI Taxonomy" id="5580"/>
    <lineage>
        <taxon>Eukaryota</taxon>
        <taxon>Fungi</taxon>
        <taxon>Dikarya</taxon>
        <taxon>Ascomycota</taxon>
        <taxon>Pezizomycotina</taxon>
        <taxon>Dothideomycetes</taxon>
        <taxon>Dothideomycetidae</taxon>
        <taxon>Dothideales</taxon>
        <taxon>Saccotheciaceae</taxon>
        <taxon>Aureobasidium</taxon>
    </lineage>
</organism>
<proteinExistence type="predicted"/>
<gene>
    <name evidence="2" type="ORF">D6D15_10581</name>
</gene>
<accession>A0A4V4ITH0</accession>
<feature type="compositionally biased region" description="Acidic residues" evidence="1">
    <location>
        <begin position="107"/>
        <end position="117"/>
    </location>
</feature>
<evidence type="ECO:0000256" key="1">
    <source>
        <dbReference type="SAM" id="MobiDB-lite"/>
    </source>
</evidence>
<protein>
    <submittedName>
        <fullName evidence="2">Uncharacterized protein</fullName>
    </submittedName>
</protein>
<comment type="caution">
    <text evidence="2">The sequence shown here is derived from an EMBL/GenBank/DDBJ whole genome shotgun (WGS) entry which is preliminary data.</text>
</comment>
<feature type="region of interest" description="Disordered" evidence="1">
    <location>
        <begin position="80"/>
        <end position="144"/>
    </location>
</feature>
<feature type="compositionally biased region" description="Basic and acidic residues" evidence="1">
    <location>
        <begin position="89"/>
        <end position="98"/>
    </location>
</feature>
<dbReference type="Proteomes" id="UP000304928">
    <property type="component" value="Unassembled WGS sequence"/>
</dbReference>
<dbReference type="AlphaFoldDB" id="A0A4V4ITH0"/>
<reference evidence="2 3" key="1">
    <citation type="submission" date="2018-10" db="EMBL/GenBank/DDBJ databases">
        <title>Fifty Aureobasidium pullulans genomes reveal a recombining polyextremotolerant generalist.</title>
        <authorList>
            <person name="Gostincar C."/>
            <person name="Turk M."/>
            <person name="Zajc J."/>
            <person name="Gunde-Cimerman N."/>
        </authorList>
    </citation>
    <scope>NUCLEOTIDE SEQUENCE [LARGE SCALE GENOMIC DNA]</scope>
    <source>
        <strain evidence="2 3">EXF-10507</strain>
    </source>
</reference>
<sequence length="144" mass="15562">MPLDNYLAKAFNRLVYYYRVLDAFITLKVRVARERAYFLYYLNAAKYDPNSYVGNVRLRKDADKVKRSLLTVTTFRKEPTVAAAPNDSNDDKDGKDSNSSDSSASDIDNESSSDSEGSDAPGPNSAASGPNSATSAVAITAASS</sequence>